<sequence>MAVLDDSMGCLFVTNVLTAALWGAMGVQTYLYTITYWKRDGWKLKTMVYFVSILDTMHQVILSIAVYGYLVTNWGDEGFDQRDDTSCTYTFLLSGRGLTFLQAIIILITQSFMVYRIYACRPLFTFSFCSFMTVSTVCHNPVLVGILEASVVAYFGIVVCWIVKSMSSSAWVELEAFRSLIVAMNALGATNDVVVAAVFSYLLHTSKTGFASTSHMINRIIVMSINTGTITAMFSIAALISIVVRGDALIYAIFWLVAGRLYSNSLLGILNARNFLRRPGPDSTDYPSFTASSGARTGISSDPSAGSRNARMLAIRMDISKEQNADDDIPMDVSDRLD</sequence>
<feature type="transmembrane region" description="Helical" evidence="2">
    <location>
        <begin position="220"/>
        <end position="243"/>
    </location>
</feature>
<feature type="region of interest" description="Disordered" evidence="1">
    <location>
        <begin position="319"/>
        <end position="338"/>
    </location>
</feature>
<feature type="transmembrane region" description="Helical" evidence="2">
    <location>
        <begin position="140"/>
        <end position="164"/>
    </location>
</feature>
<dbReference type="EMBL" id="KN881857">
    <property type="protein sequence ID" value="KIY48056.1"/>
    <property type="molecule type" value="Genomic_DNA"/>
</dbReference>
<gene>
    <name evidence="4" type="ORF">FISHEDRAFT_73975</name>
</gene>
<feature type="domain" description="DUF6534" evidence="3">
    <location>
        <begin position="189"/>
        <end position="274"/>
    </location>
</feature>
<reference evidence="4 5" key="1">
    <citation type="journal article" date="2015" name="Fungal Genet. Biol.">
        <title>Evolution of novel wood decay mechanisms in Agaricales revealed by the genome sequences of Fistulina hepatica and Cylindrobasidium torrendii.</title>
        <authorList>
            <person name="Floudas D."/>
            <person name="Held B.W."/>
            <person name="Riley R."/>
            <person name="Nagy L.G."/>
            <person name="Koehler G."/>
            <person name="Ransdell A.S."/>
            <person name="Younus H."/>
            <person name="Chow J."/>
            <person name="Chiniquy J."/>
            <person name="Lipzen A."/>
            <person name="Tritt A."/>
            <person name="Sun H."/>
            <person name="Haridas S."/>
            <person name="LaButti K."/>
            <person name="Ohm R.A."/>
            <person name="Kues U."/>
            <person name="Blanchette R.A."/>
            <person name="Grigoriev I.V."/>
            <person name="Minto R.E."/>
            <person name="Hibbett D.S."/>
        </authorList>
    </citation>
    <scope>NUCLEOTIDE SEQUENCE [LARGE SCALE GENOMIC DNA]</scope>
    <source>
        <strain evidence="4 5">ATCC 64428</strain>
    </source>
</reference>
<dbReference type="AlphaFoldDB" id="A0A0D7ADW6"/>
<feature type="transmembrane region" description="Helical" evidence="2">
    <location>
        <begin position="249"/>
        <end position="270"/>
    </location>
</feature>
<dbReference type="Proteomes" id="UP000054144">
    <property type="component" value="Unassembled WGS sequence"/>
</dbReference>
<proteinExistence type="predicted"/>
<keyword evidence="2" id="KW-0472">Membrane</keyword>
<organism evidence="4 5">
    <name type="scientific">Fistulina hepatica ATCC 64428</name>
    <dbReference type="NCBI Taxonomy" id="1128425"/>
    <lineage>
        <taxon>Eukaryota</taxon>
        <taxon>Fungi</taxon>
        <taxon>Dikarya</taxon>
        <taxon>Basidiomycota</taxon>
        <taxon>Agaricomycotina</taxon>
        <taxon>Agaricomycetes</taxon>
        <taxon>Agaricomycetidae</taxon>
        <taxon>Agaricales</taxon>
        <taxon>Fistulinaceae</taxon>
        <taxon>Fistulina</taxon>
    </lineage>
</organism>
<evidence type="ECO:0000259" key="3">
    <source>
        <dbReference type="Pfam" id="PF20152"/>
    </source>
</evidence>
<evidence type="ECO:0000313" key="5">
    <source>
        <dbReference type="Proteomes" id="UP000054144"/>
    </source>
</evidence>
<accession>A0A0D7ADW6</accession>
<feature type="region of interest" description="Disordered" evidence="1">
    <location>
        <begin position="286"/>
        <end position="307"/>
    </location>
</feature>
<feature type="transmembrane region" description="Helical" evidence="2">
    <location>
        <begin position="100"/>
        <end position="119"/>
    </location>
</feature>
<feature type="transmembrane region" description="Helical" evidence="2">
    <location>
        <begin position="12"/>
        <end position="35"/>
    </location>
</feature>
<dbReference type="InterPro" id="IPR045339">
    <property type="entry name" value="DUF6534"/>
</dbReference>
<dbReference type="PANTHER" id="PTHR40465:SF1">
    <property type="entry name" value="DUF6534 DOMAIN-CONTAINING PROTEIN"/>
    <property type="match status" value="1"/>
</dbReference>
<dbReference type="Pfam" id="PF20152">
    <property type="entry name" value="DUF6534"/>
    <property type="match status" value="1"/>
</dbReference>
<dbReference type="OrthoDB" id="3263055at2759"/>
<keyword evidence="2" id="KW-0812">Transmembrane</keyword>
<feature type="transmembrane region" description="Helical" evidence="2">
    <location>
        <begin position="47"/>
        <end position="70"/>
    </location>
</feature>
<protein>
    <recommendedName>
        <fullName evidence="3">DUF6534 domain-containing protein</fullName>
    </recommendedName>
</protein>
<dbReference type="PANTHER" id="PTHR40465">
    <property type="entry name" value="CHROMOSOME 1, WHOLE GENOME SHOTGUN SEQUENCE"/>
    <property type="match status" value="1"/>
</dbReference>
<keyword evidence="2" id="KW-1133">Transmembrane helix</keyword>
<keyword evidence="5" id="KW-1185">Reference proteome</keyword>
<evidence type="ECO:0000256" key="2">
    <source>
        <dbReference type="SAM" id="Phobius"/>
    </source>
</evidence>
<evidence type="ECO:0000256" key="1">
    <source>
        <dbReference type="SAM" id="MobiDB-lite"/>
    </source>
</evidence>
<feature type="transmembrane region" description="Helical" evidence="2">
    <location>
        <begin position="176"/>
        <end position="199"/>
    </location>
</feature>
<evidence type="ECO:0000313" key="4">
    <source>
        <dbReference type="EMBL" id="KIY48056.1"/>
    </source>
</evidence>
<name>A0A0D7ADW6_9AGAR</name>